<dbReference type="InterPro" id="IPR019734">
    <property type="entry name" value="TPR_rpt"/>
</dbReference>
<gene>
    <name evidence="1" type="ORF">KC729_10980</name>
</gene>
<dbReference type="Proteomes" id="UP000697710">
    <property type="component" value="Unassembled WGS sequence"/>
</dbReference>
<dbReference type="InterPro" id="IPR036249">
    <property type="entry name" value="Thioredoxin-like_sf"/>
</dbReference>
<dbReference type="SMART" id="SM00028">
    <property type="entry name" value="TPR"/>
    <property type="match status" value="3"/>
</dbReference>
<accession>A0A956LZ62</accession>
<dbReference type="InterPro" id="IPR011990">
    <property type="entry name" value="TPR-like_helical_dom_sf"/>
</dbReference>
<dbReference type="CDD" id="cd02947">
    <property type="entry name" value="TRX_family"/>
    <property type="match status" value="1"/>
</dbReference>
<reference evidence="1" key="1">
    <citation type="submission" date="2020-04" db="EMBL/GenBank/DDBJ databases">
        <authorList>
            <person name="Zhang T."/>
        </authorList>
    </citation>
    <scope>NUCLEOTIDE SEQUENCE</scope>
    <source>
        <strain evidence="1">HKST-UBA01</strain>
    </source>
</reference>
<dbReference type="Pfam" id="PF13424">
    <property type="entry name" value="TPR_12"/>
    <property type="match status" value="1"/>
</dbReference>
<dbReference type="Gene3D" id="3.40.30.10">
    <property type="entry name" value="Glutaredoxin"/>
    <property type="match status" value="1"/>
</dbReference>
<organism evidence="1 2">
    <name type="scientific">Eiseniibacteriota bacterium</name>
    <dbReference type="NCBI Taxonomy" id="2212470"/>
    <lineage>
        <taxon>Bacteria</taxon>
        <taxon>Candidatus Eiseniibacteriota</taxon>
    </lineage>
</organism>
<protein>
    <submittedName>
        <fullName evidence="1">Thioredoxin family protein</fullName>
    </submittedName>
</protein>
<dbReference type="SUPFAM" id="SSF52833">
    <property type="entry name" value="Thioredoxin-like"/>
    <property type="match status" value="1"/>
</dbReference>
<name>A0A956LZ62_UNCEI</name>
<reference evidence="1" key="2">
    <citation type="journal article" date="2021" name="Microbiome">
        <title>Successional dynamics and alternative stable states in a saline activated sludge microbial community over 9 years.</title>
        <authorList>
            <person name="Wang Y."/>
            <person name="Ye J."/>
            <person name="Ju F."/>
            <person name="Liu L."/>
            <person name="Boyd J.A."/>
            <person name="Deng Y."/>
            <person name="Parks D.H."/>
            <person name="Jiang X."/>
            <person name="Yin X."/>
            <person name="Woodcroft B.J."/>
            <person name="Tyson G.W."/>
            <person name="Hugenholtz P."/>
            <person name="Polz M.F."/>
            <person name="Zhang T."/>
        </authorList>
    </citation>
    <scope>NUCLEOTIDE SEQUENCE</scope>
    <source>
        <strain evidence="1">HKST-UBA01</strain>
    </source>
</reference>
<dbReference type="AlphaFoldDB" id="A0A956LZ62"/>
<dbReference type="SUPFAM" id="SSF48452">
    <property type="entry name" value="TPR-like"/>
    <property type="match status" value="1"/>
</dbReference>
<proteinExistence type="predicted"/>
<comment type="caution">
    <text evidence="1">The sequence shown here is derived from an EMBL/GenBank/DDBJ whole genome shotgun (WGS) entry which is preliminary data.</text>
</comment>
<dbReference type="Gene3D" id="1.25.40.10">
    <property type="entry name" value="Tetratricopeptide repeat domain"/>
    <property type="match status" value="1"/>
</dbReference>
<evidence type="ECO:0000313" key="2">
    <source>
        <dbReference type="Proteomes" id="UP000697710"/>
    </source>
</evidence>
<sequence length="398" mass="43850">MRAFVFTDASLAEQAGRFVWLDIDTDKAENAAFREQFPVRALPTYLIIDPHDEQILFRWVGGASVPQLHKMLDDTRASYDRMQNEGQPASPPTNESDPDALLAQADLLNGAGKTAEAADLCARAIEIAPEGWPAYGRAVEGLLVNWSLDDHCEDAVQTARQVFARLARTSSAPIVASVGLDCAGELDEKDPRRAELLAYFEKVGHETALDREIEMAADDRSGLFISLLSAREAAKDSVGERTVASEWSQFLDDAAAHAKNPDERTVFDSHRLSAYLQLDTPERAVPMLQQSERDFPDDYNPPYRLAIAYRAMEQWDDALAATERAAERAYGPRLISILRTRGDLFVSKGDPAGAKQAYETAIAQAEALPELQRSERTIEQLRTKLAELGDTASPATGD</sequence>
<evidence type="ECO:0000313" key="1">
    <source>
        <dbReference type="EMBL" id="MCA9728199.1"/>
    </source>
</evidence>
<dbReference type="EMBL" id="JAGQHR010000322">
    <property type="protein sequence ID" value="MCA9728199.1"/>
    <property type="molecule type" value="Genomic_DNA"/>
</dbReference>